<dbReference type="EMBL" id="BAAAHP010000300">
    <property type="protein sequence ID" value="GAA0906615.1"/>
    <property type="molecule type" value="Genomic_DNA"/>
</dbReference>
<feature type="domain" description="AMIN-like" evidence="2">
    <location>
        <begin position="56"/>
        <end position="184"/>
    </location>
</feature>
<keyword evidence="4" id="KW-1185">Reference proteome</keyword>
<reference evidence="3 4" key="1">
    <citation type="journal article" date="2019" name="Int. J. Syst. Evol. Microbiol.">
        <title>The Global Catalogue of Microorganisms (GCM) 10K type strain sequencing project: providing services to taxonomists for standard genome sequencing and annotation.</title>
        <authorList>
            <consortium name="The Broad Institute Genomics Platform"/>
            <consortium name="The Broad Institute Genome Sequencing Center for Infectious Disease"/>
            <person name="Wu L."/>
            <person name="Ma J."/>
        </authorList>
    </citation>
    <scope>NUCLEOTIDE SEQUENCE [LARGE SCALE GENOMIC DNA]</scope>
    <source>
        <strain evidence="3 4">JCM 11117</strain>
    </source>
</reference>
<name>A0ABN1NH57_9PSEU</name>
<proteinExistence type="predicted"/>
<feature type="signal peptide" evidence="1">
    <location>
        <begin position="1"/>
        <end position="24"/>
    </location>
</feature>
<dbReference type="RefSeq" id="WP_343946610.1">
    <property type="nucleotide sequence ID" value="NZ_BAAAHP010000300.1"/>
</dbReference>
<evidence type="ECO:0000259" key="2">
    <source>
        <dbReference type="Pfam" id="PF24837"/>
    </source>
</evidence>
<protein>
    <recommendedName>
        <fullName evidence="2">AMIN-like domain-containing protein</fullName>
    </recommendedName>
</protein>
<evidence type="ECO:0000313" key="4">
    <source>
        <dbReference type="Proteomes" id="UP001499967"/>
    </source>
</evidence>
<comment type="caution">
    <text evidence="3">The sequence shown here is derived from an EMBL/GenBank/DDBJ whole genome shotgun (WGS) entry which is preliminary data.</text>
</comment>
<accession>A0ABN1NH57</accession>
<keyword evidence="1" id="KW-0732">Signal</keyword>
<sequence>MSRTLRHLLTVLLAVTAVALPVVAATAPTPVPVAATSCDTPWGSTGERVDAQGRPPLTAVRTGRHDCFDRVVFDLGGPAAGYRVEYVDEVTQDGSGTVVDVPGGARLLVAVHHPAYDDTTGTPTIVPPPTAGRPVADVGGYDTLRSVVYAGSFEGSTTFGVGVRARLPFRVFVEGSKVVVDVAHRWT</sequence>
<dbReference type="InterPro" id="IPR056303">
    <property type="entry name" value="AMIN-like"/>
</dbReference>
<dbReference type="Proteomes" id="UP001499967">
    <property type="component" value="Unassembled WGS sequence"/>
</dbReference>
<organism evidence="3 4">
    <name type="scientific">Pseudonocardia zijingensis</name>
    <dbReference type="NCBI Taxonomy" id="153376"/>
    <lineage>
        <taxon>Bacteria</taxon>
        <taxon>Bacillati</taxon>
        <taxon>Actinomycetota</taxon>
        <taxon>Actinomycetes</taxon>
        <taxon>Pseudonocardiales</taxon>
        <taxon>Pseudonocardiaceae</taxon>
        <taxon>Pseudonocardia</taxon>
    </lineage>
</organism>
<evidence type="ECO:0000313" key="3">
    <source>
        <dbReference type="EMBL" id="GAA0906615.1"/>
    </source>
</evidence>
<feature type="chain" id="PRO_5045434717" description="AMIN-like domain-containing protein" evidence="1">
    <location>
        <begin position="25"/>
        <end position="187"/>
    </location>
</feature>
<dbReference type="Pfam" id="PF24837">
    <property type="entry name" value="AMIN-like"/>
    <property type="match status" value="1"/>
</dbReference>
<gene>
    <name evidence="3" type="ORF">GCM10009559_75070</name>
</gene>
<evidence type="ECO:0000256" key="1">
    <source>
        <dbReference type="SAM" id="SignalP"/>
    </source>
</evidence>